<feature type="non-terminal residue" evidence="2">
    <location>
        <position position="1"/>
    </location>
</feature>
<organism evidence="2">
    <name type="scientific">uncultured Acetobacteraceae bacterium</name>
    <dbReference type="NCBI Taxonomy" id="169975"/>
    <lineage>
        <taxon>Bacteria</taxon>
        <taxon>Pseudomonadati</taxon>
        <taxon>Pseudomonadota</taxon>
        <taxon>Alphaproteobacteria</taxon>
        <taxon>Acetobacterales</taxon>
        <taxon>Acetobacteraceae</taxon>
        <taxon>environmental samples</taxon>
    </lineage>
</organism>
<feature type="compositionally biased region" description="Gly residues" evidence="1">
    <location>
        <begin position="176"/>
        <end position="198"/>
    </location>
</feature>
<sequence length="326" mass="32737">APPPPHPGHRRRGLRAAGPPRPRPRRLSGAPGSLGGGLPARRPDRRGGAHPGRAHGARPGPARGGGEPRRGERQHRGRGGREGGAGRVHGALQHLLHRDQPGAVPLPALRRAARLGTRGADRRLAAGAGGASFLAAPRPAGLHRLGEGERRARVLLLGRRRQHLAPAELPGAAPHRGGGGPRALPRHGGGADGRGGGQRAVHLRHGRHRPAADPGGPRAGHSGQLGGADAAAARSAEHGGGGHDAAGLRGGCLARHPGARPHPARSHRAAERGGGRRARRPGGAGAAGGPGRAATRRRAGGLRAPPAGRGGALGPRGGGERRDGGV</sequence>
<accession>A0A6J4I9G0</accession>
<proteinExistence type="predicted"/>
<feature type="compositionally biased region" description="Gly residues" evidence="1">
    <location>
        <begin position="308"/>
        <end position="317"/>
    </location>
</feature>
<feature type="non-terminal residue" evidence="2">
    <location>
        <position position="326"/>
    </location>
</feature>
<dbReference type="AlphaFoldDB" id="A0A6J4I9G0"/>
<feature type="compositionally biased region" description="Gly residues" evidence="1">
    <location>
        <begin position="282"/>
        <end position="291"/>
    </location>
</feature>
<evidence type="ECO:0000256" key="1">
    <source>
        <dbReference type="SAM" id="MobiDB-lite"/>
    </source>
</evidence>
<evidence type="ECO:0000313" key="2">
    <source>
        <dbReference type="EMBL" id="CAA9244540.1"/>
    </source>
</evidence>
<dbReference type="EMBL" id="CADCTG010000150">
    <property type="protein sequence ID" value="CAA9244540.1"/>
    <property type="molecule type" value="Genomic_DNA"/>
</dbReference>
<feature type="region of interest" description="Disordered" evidence="1">
    <location>
        <begin position="165"/>
        <end position="326"/>
    </location>
</feature>
<reference evidence="2" key="1">
    <citation type="submission" date="2020-02" db="EMBL/GenBank/DDBJ databases">
        <authorList>
            <person name="Meier V. D."/>
        </authorList>
    </citation>
    <scope>NUCLEOTIDE SEQUENCE</scope>
    <source>
        <strain evidence="2">AVDCRST_MAG08</strain>
    </source>
</reference>
<feature type="compositionally biased region" description="Basic residues" evidence="1">
    <location>
        <begin position="257"/>
        <end position="267"/>
    </location>
</feature>
<protein>
    <submittedName>
        <fullName evidence="2">BUG/TctC family periplasmic protein</fullName>
    </submittedName>
</protein>
<feature type="region of interest" description="Disordered" evidence="1">
    <location>
        <begin position="1"/>
        <end position="89"/>
    </location>
</feature>
<gene>
    <name evidence="2" type="ORF">AVDCRST_MAG08-1796</name>
</gene>
<name>A0A6J4I9G0_9PROT</name>